<feature type="compositionally biased region" description="Low complexity" evidence="2">
    <location>
        <begin position="118"/>
        <end position="132"/>
    </location>
</feature>
<protein>
    <submittedName>
        <fullName evidence="3">Uncharacterized protein</fullName>
    </submittedName>
</protein>
<feature type="compositionally biased region" description="Low complexity" evidence="2">
    <location>
        <begin position="242"/>
        <end position="251"/>
    </location>
</feature>
<dbReference type="Proteomes" id="UP001642464">
    <property type="component" value="Unassembled WGS sequence"/>
</dbReference>
<name>A0ABP0KTN7_9DINO</name>
<feature type="region of interest" description="Disordered" evidence="2">
    <location>
        <begin position="1"/>
        <end position="63"/>
    </location>
</feature>
<feature type="compositionally biased region" description="Basic and acidic residues" evidence="2">
    <location>
        <begin position="187"/>
        <end position="198"/>
    </location>
</feature>
<evidence type="ECO:0000313" key="3">
    <source>
        <dbReference type="EMBL" id="CAK9029946.1"/>
    </source>
</evidence>
<evidence type="ECO:0000313" key="4">
    <source>
        <dbReference type="Proteomes" id="UP001642464"/>
    </source>
</evidence>
<feature type="compositionally biased region" description="Basic and acidic residues" evidence="2">
    <location>
        <begin position="224"/>
        <end position="238"/>
    </location>
</feature>
<evidence type="ECO:0000256" key="1">
    <source>
        <dbReference type="SAM" id="Coils"/>
    </source>
</evidence>
<proteinExistence type="predicted"/>
<sequence>MAAGDVSPKESFAPRGTTGRKDDARRTGGQAATPTEVAAQAEDSASQVPAERRRVTGKNWKATDVSYEELRWHFLQVPTIEAASRKSILLTKREEAAGAVTSSGGKKAEENDSSPEQPASLAAPSPTSASSSQKDEEELKTEAPQVEHAPRRPRGESKGRGRRGPGRGAPREQSQDPELSPVSALRESAELREKRKEMLQGGADESDSSPEKPALAAPDPTDASSKDSEPEDSLKTEEIAEEAPALLSAAPPRREAEETPSTAEPSVSAPGPAPGSAPSQKGTKTEDPLKTEALTLEIPVTPGQSWRKMHISPCKERRRRPGSTSPKSSRNACVTGTAESRTKSLGAGDDSPKNHWKGSAQQPEEEAKKPRIKELRKQNAELEALSTKDTPTPPSASPKDQIWSRLHDMHRELDERRKELVEQKRREVQEQETEIRAKCRTFRQAQTSEAELVDRPGQAAGRCSMVLSR</sequence>
<feature type="compositionally biased region" description="Basic and acidic residues" evidence="2">
    <location>
        <begin position="148"/>
        <end position="159"/>
    </location>
</feature>
<feature type="coiled-coil region" evidence="1">
    <location>
        <begin position="406"/>
        <end position="441"/>
    </location>
</feature>
<feature type="region of interest" description="Disordered" evidence="2">
    <location>
        <begin position="90"/>
        <end position="404"/>
    </location>
</feature>
<evidence type="ECO:0000256" key="2">
    <source>
        <dbReference type="SAM" id="MobiDB-lite"/>
    </source>
</evidence>
<reference evidence="3 4" key="1">
    <citation type="submission" date="2024-02" db="EMBL/GenBank/DDBJ databases">
        <authorList>
            <person name="Chen Y."/>
            <person name="Shah S."/>
            <person name="Dougan E. K."/>
            <person name="Thang M."/>
            <person name="Chan C."/>
        </authorList>
    </citation>
    <scope>NUCLEOTIDE SEQUENCE [LARGE SCALE GENOMIC DNA]</scope>
</reference>
<feature type="compositionally biased region" description="Low complexity" evidence="2">
    <location>
        <begin position="263"/>
        <end position="279"/>
    </location>
</feature>
<accession>A0ABP0KTN7</accession>
<feature type="compositionally biased region" description="Polar residues" evidence="2">
    <location>
        <begin position="322"/>
        <end position="339"/>
    </location>
</feature>
<keyword evidence="4" id="KW-1185">Reference proteome</keyword>
<feature type="compositionally biased region" description="Basic and acidic residues" evidence="2">
    <location>
        <begin position="365"/>
        <end position="380"/>
    </location>
</feature>
<gene>
    <name evidence="3" type="ORF">SCF082_LOCUS19011</name>
</gene>
<dbReference type="EMBL" id="CAXAMM010012891">
    <property type="protein sequence ID" value="CAK9029946.1"/>
    <property type="molecule type" value="Genomic_DNA"/>
</dbReference>
<keyword evidence="1" id="KW-0175">Coiled coil</keyword>
<comment type="caution">
    <text evidence="3">The sequence shown here is derived from an EMBL/GenBank/DDBJ whole genome shotgun (WGS) entry which is preliminary data.</text>
</comment>
<organism evidence="3 4">
    <name type="scientific">Durusdinium trenchii</name>
    <dbReference type="NCBI Taxonomy" id="1381693"/>
    <lineage>
        <taxon>Eukaryota</taxon>
        <taxon>Sar</taxon>
        <taxon>Alveolata</taxon>
        <taxon>Dinophyceae</taxon>
        <taxon>Suessiales</taxon>
        <taxon>Symbiodiniaceae</taxon>
        <taxon>Durusdinium</taxon>
    </lineage>
</organism>